<dbReference type="InterPro" id="IPR038444">
    <property type="entry name" value="DUF465_sf"/>
</dbReference>
<sequence>MKKGLFLKELSNEEEKKLFTELYENDEKFKEWVDRHYELNVKVDKLEKHNPMSHSLEMELESLKKEKLKLKDLIWAKFNEYKKQKMEG</sequence>
<name>A0A9D0YP96_AQUAO</name>
<dbReference type="Proteomes" id="UP000606463">
    <property type="component" value="Unassembled WGS sequence"/>
</dbReference>
<dbReference type="InterPro" id="IPR007420">
    <property type="entry name" value="DUF465"/>
</dbReference>
<gene>
    <name evidence="1" type="ORF">EYH37_01100</name>
</gene>
<dbReference type="Gene3D" id="6.10.280.50">
    <property type="match status" value="1"/>
</dbReference>
<protein>
    <submittedName>
        <fullName evidence="1">DUF465 domain-containing protein</fullName>
    </submittedName>
</protein>
<proteinExistence type="predicted"/>
<evidence type="ECO:0000313" key="1">
    <source>
        <dbReference type="EMBL" id="HIP97952.1"/>
    </source>
</evidence>
<organism evidence="1 2">
    <name type="scientific">Aquifex aeolicus</name>
    <dbReference type="NCBI Taxonomy" id="63363"/>
    <lineage>
        <taxon>Bacteria</taxon>
        <taxon>Pseudomonadati</taxon>
        <taxon>Aquificota</taxon>
        <taxon>Aquificia</taxon>
        <taxon>Aquificales</taxon>
        <taxon>Aquificaceae</taxon>
        <taxon>Aquifex</taxon>
    </lineage>
</organism>
<reference evidence="1" key="1">
    <citation type="journal article" date="2020" name="ISME J.">
        <title>Gammaproteobacteria mediating utilization of methyl-, sulfur- and petroleum organic compounds in deep ocean hydrothermal plumes.</title>
        <authorList>
            <person name="Zhou Z."/>
            <person name="Liu Y."/>
            <person name="Pan J."/>
            <person name="Cron B.R."/>
            <person name="Toner B.M."/>
            <person name="Anantharaman K."/>
            <person name="Breier J.A."/>
            <person name="Dick G.J."/>
            <person name="Li M."/>
        </authorList>
    </citation>
    <scope>NUCLEOTIDE SEQUENCE</scope>
    <source>
        <strain evidence="1">SZUA-1501</strain>
    </source>
</reference>
<comment type="caution">
    <text evidence="1">The sequence shown here is derived from an EMBL/GenBank/DDBJ whole genome shotgun (WGS) entry which is preliminary data.</text>
</comment>
<accession>A0A9D0YP96</accession>
<dbReference type="AlphaFoldDB" id="A0A9D0YP96"/>
<dbReference type="EMBL" id="DQVE01000011">
    <property type="protein sequence ID" value="HIP97952.1"/>
    <property type="molecule type" value="Genomic_DNA"/>
</dbReference>
<dbReference type="Pfam" id="PF04325">
    <property type="entry name" value="DUF465"/>
    <property type="match status" value="1"/>
</dbReference>
<evidence type="ECO:0000313" key="2">
    <source>
        <dbReference type="Proteomes" id="UP000606463"/>
    </source>
</evidence>